<dbReference type="InterPro" id="IPR023296">
    <property type="entry name" value="Glyco_hydro_beta-prop_sf"/>
</dbReference>
<dbReference type="GO" id="GO:0016787">
    <property type="term" value="F:hydrolase activity"/>
    <property type="evidence" value="ECO:0007669"/>
    <property type="project" value="UniProtKB-KW"/>
</dbReference>
<evidence type="ECO:0000256" key="4">
    <source>
        <dbReference type="ARBA" id="ARBA00023295"/>
    </source>
</evidence>
<sequence length="463" mass="49631">MIPSRPRYHVTAPTNWLNDPNAPLYWDGEYHLYYQHNPDAPVWGLMRWGHAVSTDLVHWTDRGIAMRPTPGGPDAGGCFSGNARIVDGQPVVFYTGVTGTGYPHRQVQLRAVADGSLDRLRLEPATPVVPAATPEQGTRHQRDPFLVRYADRWIMVLGTGLRTDEPGGRGAIVAYESTDTFEWTYRGVVYSKAGGGPGLDTGPVWECPVLVQVDGAWVLIVSAQLPLKAGVLCPYALWFVGDFDGERFTPTSTGRMDAGDVFYAPTVTEGVPDGRTLLFGWLQDDRSWVAEGFAGALSLPRELSVVDGRLLMRPAAEVAELFGSPIVDADAITVAPGVPRLLADGVPATYRLRFEVGSGTTHAGAVLGRDANGAEVWVGVSGGRLVAGAVGPDGLVERHGVDLAGGDTTVTVHVDHSIVEVFATTAVLTFRVHPDIDSTDGVRLVAEDVTTTFRRVAFAVAAL</sequence>
<keyword evidence="9" id="KW-1185">Reference proteome</keyword>
<dbReference type="PANTHER" id="PTHR43101">
    <property type="entry name" value="BETA-FRUCTOSIDASE"/>
    <property type="match status" value="1"/>
</dbReference>
<comment type="similarity">
    <text evidence="1 5">Belongs to the glycosyl hydrolase 32 family.</text>
</comment>
<dbReference type="EMBL" id="BONC01000005">
    <property type="protein sequence ID" value="GIF55140.1"/>
    <property type="molecule type" value="Genomic_DNA"/>
</dbReference>
<keyword evidence="4 5" id="KW-0326">Glycosidase</keyword>
<proteinExistence type="inferred from homology"/>
<evidence type="ECO:0000259" key="6">
    <source>
        <dbReference type="Pfam" id="PF00251"/>
    </source>
</evidence>
<dbReference type="PANTHER" id="PTHR43101:SF1">
    <property type="entry name" value="BETA-FRUCTOSIDASE"/>
    <property type="match status" value="1"/>
</dbReference>
<name>A0ABQ4BXC7_9ACTN</name>
<evidence type="ECO:0000259" key="7">
    <source>
        <dbReference type="Pfam" id="PF08244"/>
    </source>
</evidence>
<evidence type="ECO:0000256" key="1">
    <source>
        <dbReference type="ARBA" id="ARBA00009902"/>
    </source>
</evidence>
<dbReference type="Proteomes" id="UP000624325">
    <property type="component" value="Unassembled WGS sequence"/>
</dbReference>
<evidence type="ECO:0000256" key="3">
    <source>
        <dbReference type="ARBA" id="ARBA00022801"/>
    </source>
</evidence>
<dbReference type="InterPro" id="IPR051214">
    <property type="entry name" value="GH32_Enzymes"/>
</dbReference>
<dbReference type="InterPro" id="IPR013148">
    <property type="entry name" value="Glyco_hydro_32_N"/>
</dbReference>
<dbReference type="SMART" id="SM00640">
    <property type="entry name" value="Glyco_32"/>
    <property type="match status" value="1"/>
</dbReference>
<accession>A0ABQ4BXC7</accession>
<dbReference type="InterPro" id="IPR013189">
    <property type="entry name" value="Glyco_hydro_32_C"/>
</dbReference>
<evidence type="ECO:0000313" key="8">
    <source>
        <dbReference type="EMBL" id="GIF55140.1"/>
    </source>
</evidence>
<comment type="caution">
    <text evidence="8">The sequence shown here is derived from an EMBL/GenBank/DDBJ whole genome shotgun (WGS) entry which is preliminary data.</text>
</comment>
<feature type="domain" description="Glycosyl hydrolase family 32 N-terminal" evidence="6">
    <location>
        <begin position="9"/>
        <end position="314"/>
    </location>
</feature>
<dbReference type="InterPro" id="IPR001362">
    <property type="entry name" value="Glyco_hydro_32"/>
</dbReference>
<dbReference type="CDD" id="cd08996">
    <property type="entry name" value="GH32_FFase"/>
    <property type="match status" value="1"/>
</dbReference>
<dbReference type="Gene3D" id="2.60.120.560">
    <property type="entry name" value="Exo-inulinase, domain 1"/>
    <property type="match status" value="1"/>
</dbReference>
<dbReference type="RefSeq" id="WP_203700851.1">
    <property type="nucleotide sequence ID" value="NZ_BAAALU010000005.1"/>
</dbReference>
<dbReference type="SUPFAM" id="SSF49899">
    <property type="entry name" value="Concanavalin A-like lectins/glucanases"/>
    <property type="match status" value="1"/>
</dbReference>
<organism evidence="8 9">
    <name type="scientific">Asanoa iriomotensis</name>
    <dbReference type="NCBI Taxonomy" id="234613"/>
    <lineage>
        <taxon>Bacteria</taxon>
        <taxon>Bacillati</taxon>
        <taxon>Actinomycetota</taxon>
        <taxon>Actinomycetes</taxon>
        <taxon>Micromonosporales</taxon>
        <taxon>Micromonosporaceae</taxon>
        <taxon>Asanoa</taxon>
    </lineage>
</organism>
<protein>
    <recommendedName>
        <fullName evidence="2">beta-fructofuranosidase</fullName>
        <ecNumber evidence="2">3.2.1.26</ecNumber>
    </recommendedName>
</protein>
<evidence type="ECO:0000313" key="9">
    <source>
        <dbReference type="Proteomes" id="UP000624325"/>
    </source>
</evidence>
<dbReference type="Pfam" id="PF00251">
    <property type="entry name" value="Glyco_hydro_32N"/>
    <property type="match status" value="1"/>
</dbReference>
<dbReference type="SUPFAM" id="SSF75005">
    <property type="entry name" value="Arabinanase/levansucrase/invertase"/>
    <property type="match status" value="1"/>
</dbReference>
<evidence type="ECO:0000256" key="2">
    <source>
        <dbReference type="ARBA" id="ARBA00012758"/>
    </source>
</evidence>
<keyword evidence="3 5" id="KW-0378">Hydrolase</keyword>
<dbReference type="EC" id="3.2.1.26" evidence="2"/>
<feature type="domain" description="Glycosyl hydrolase family 32 C-terminal" evidence="7">
    <location>
        <begin position="405"/>
        <end position="456"/>
    </location>
</feature>
<dbReference type="Pfam" id="PF08244">
    <property type="entry name" value="Glyco_hydro_32C"/>
    <property type="match status" value="1"/>
</dbReference>
<dbReference type="InterPro" id="IPR013320">
    <property type="entry name" value="ConA-like_dom_sf"/>
</dbReference>
<gene>
    <name evidence="8" type="ORF">Air01nite_12350</name>
</gene>
<reference evidence="8 9" key="1">
    <citation type="submission" date="2021-01" db="EMBL/GenBank/DDBJ databases">
        <title>Whole genome shotgun sequence of Asanoa iriomotensis NBRC 100142.</title>
        <authorList>
            <person name="Komaki H."/>
            <person name="Tamura T."/>
        </authorList>
    </citation>
    <scope>NUCLEOTIDE SEQUENCE [LARGE SCALE GENOMIC DNA]</scope>
    <source>
        <strain evidence="8 9">NBRC 100142</strain>
    </source>
</reference>
<dbReference type="Gene3D" id="2.115.10.20">
    <property type="entry name" value="Glycosyl hydrolase domain, family 43"/>
    <property type="match status" value="1"/>
</dbReference>
<evidence type="ECO:0000256" key="5">
    <source>
        <dbReference type="RuleBase" id="RU362110"/>
    </source>
</evidence>